<dbReference type="AlphaFoldDB" id="A0A0D1MES2"/>
<reference evidence="1 2" key="1">
    <citation type="submission" date="2015-01" db="EMBL/GenBank/DDBJ databases">
        <title>Genome of Sphingomonas taxi strain 30a.</title>
        <authorList>
            <person name="Eevers N."/>
            <person name="Van Hamme J."/>
            <person name="Bottos E."/>
            <person name="Weyens N."/>
            <person name="Vangronsveld J."/>
        </authorList>
    </citation>
    <scope>NUCLEOTIDE SEQUENCE [LARGE SCALE GENOMIC DNA]</scope>
    <source>
        <strain evidence="1 2">30a</strain>
    </source>
</reference>
<accession>A0A0D1MES2</accession>
<gene>
    <name evidence="1" type="ORF">SR41_15570</name>
</gene>
<keyword evidence="1" id="KW-0830">Ubiquinone</keyword>
<dbReference type="Proteomes" id="UP000033203">
    <property type="component" value="Unassembled WGS sequence"/>
</dbReference>
<evidence type="ECO:0000313" key="2">
    <source>
        <dbReference type="Proteomes" id="UP000033203"/>
    </source>
</evidence>
<dbReference type="GO" id="GO:0006744">
    <property type="term" value="P:ubiquinone biosynthetic process"/>
    <property type="evidence" value="ECO:0007669"/>
    <property type="project" value="InterPro"/>
</dbReference>
<dbReference type="PANTHER" id="PTHR12922">
    <property type="entry name" value="UBIQUINONE BIOSYNTHESIS PROTEIN"/>
    <property type="match status" value="1"/>
</dbReference>
<sequence length="260" mass="28467">MAKLPPFPGTTGRRDWRTAFGALRKLLANGDDTGQVFRIMRSLNVGDTAEAYARLIATPEGGRMAYERVELARRFADRDWVNGFAPGTVGAAYRDFLDTTGYSADGLVEVSRLDPSETDVIHPYAWMGRRTRDVHDIWHVLTGYKADETMGEACLVAFSYAQTRGLGWAFIATGAALKSIRETGGTLLAKAVREGYRNGKRAAWLLGEDYEALMHEPLDAARARLGIADPVIYRHAQVALGPQLASYASTQKARAQAALA</sequence>
<name>A0A0D1MES2_9SPHN</name>
<dbReference type="PATRIC" id="fig|1549858.7.peg.493"/>
<dbReference type="PANTHER" id="PTHR12922:SF7">
    <property type="entry name" value="UBIQUINONE BIOSYNTHESIS PROTEIN COQ4 HOMOLOG, MITOCHONDRIAL"/>
    <property type="match status" value="1"/>
</dbReference>
<protein>
    <submittedName>
        <fullName evidence="1">Ubiquinone biosynthesis protein</fullName>
    </submittedName>
</protein>
<dbReference type="Pfam" id="PF05019">
    <property type="entry name" value="Coq4"/>
    <property type="match status" value="1"/>
</dbReference>
<organism evidence="1 2">
    <name type="scientific">Sphingomonas melonis</name>
    <dbReference type="NCBI Taxonomy" id="152682"/>
    <lineage>
        <taxon>Bacteria</taxon>
        <taxon>Pseudomonadati</taxon>
        <taxon>Pseudomonadota</taxon>
        <taxon>Alphaproteobacteria</taxon>
        <taxon>Sphingomonadales</taxon>
        <taxon>Sphingomonadaceae</taxon>
        <taxon>Sphingomonas</taxon>
    </lineage>
</organism>
<proteinExistence type="predicted"/>
<dbReference type="EMBL" id="JXTP01000085">
    <property type="protein sequence ID" value="KIU26181.1"/>
    <property type="molecule type" value="Genomic_DNA"/>
</dbReference>
<dbReference type="InterPro" id="IPR007715">
    <property type="entry name" value="Coq4"/>
</dbReference>
<comment type="caution">
    <text evidence="1">The sequence shown here is derived from an EMBL/GenBank/DDBJ whole genome shotgun (WGS) entry which is preliminary data.</text>
</comment>
<evidence type="ECO:0000313" key="1">
    <source>
        <dbReference type="EMBL" id="KIU26181.1"/>
    </source>
</evidence>